<proteinExistence type="predicted"/>
<dbReference type="Gene3D" id="1.10.287.130">
    <property type="match status" value="1"/>
</dbReference>
<feature type="domain" description="HAMP" evidence="16">
    <location>
        <begin position="187"/>
        <end position="239"/>
    </location>
</feature>
<keyword evidence="7 14" id="KW-0812">Transmembrane</keyword>
<evidence type="ECO:0000256" key="6">
    <source>
        <dbReference type="ARBA" id="ARBA00022679"/>
    </source>
</evidence>
<dbReference type="Pfam" id="PF02518">
    <property type="entry name" value="HATPase_c"/>
    <property type="match status" value="1"/>
</dbReference>
<dbReference type="CDD" id="cd06225">
    <property type="entry name" value="HAMP"/>
    <property type="match status" value="1"/>
</dbReference>
<protein>
    <recommendedName>
        <fullName evidence="3">histidine kinase</fullName>
        <ecNumber evidence="3">2.7.13.3</ecNumber>
    </recommendedName>
</protein>
<keyword evidence="8" id="KW-0547">Nucleotide-binding</keyword>
<dbReference type="PROSITE" id="PS50885">
    <property type="entry name" value="HAMP"/>
    <property type="match status" value="1"/>
</dbReference>
<keyword evidence="10 17" id="KW-0067">ATP-binding</keyword>
<evidence type="ECO:0000256" key="9">
    <source>
        <dbReference type="ARBA" id="ARBA00022777"/>
    </source>
</evidence>
<dbReference type="SUPFAM" id="SSF103190">
    <property type="entry name" value="Sensory domain-like"/>
    <property type="match status" value="1"/>
</dbReference>
<dbReference type="EMBL" id="CP137640">
    <property type="protein sequence ID" value="WVX79575.1"/>
    <property type="molecule type" value="Genomic_DNA"/>
</dbReference>
<dbReference type="PROSITE" id="PS50109">
    <property type="entry name" value="HIS_KIN"/>
    <property type="match status" value="1"/>
</dbReference>
<reference evidence="17 18" key="1">
    <citation type="submission" date="2023-10" db="EMBL/GenBank/DDBJ databases">
        <title>Niallia locisalis sp.nov. isolated from a salt pond sample.</title>
        <authorList>
            <person name="Li X.-J."/>
            <person name="Dong L."/>
        </authorList>
    </citation>
    <scope>NUCLEOTIDE SEQUENCE [LARGE SCALE GENOMIC DNA]</scope>
    <source>
        <strain evidence="17 18">DSM 29761</strain>
    </source>
</reference>
<accession>A0ABZ2C7N5</accession>
<dbReference type="Pfam" id="PF00512">
    <property type="entry name" value="HisKA"/>
    <property type="match status" value="1"/>
</dbReference>
<comment type="catalytic activity">
    <reaction evidence="1">
        <text>ATP + protein L-histidine = ADP + protein N-phospho-L-histidine.</text>
        <dbReference type="EC" id="2.7.13.3"/>
    </reaction>
</comment>
<dbReference type="RefSeq" id="WP_338448509.1">
    <property type="nucleotide sequence ID" value="NZ_CP137640.1"/>
</dbReference>
<dbReference type="EC" id="2.7.13.3" evidence="3"/>
<gene>
    <name evidence="17" type="ORF">R4Z09_20110</name>
</gene>
<feature type="transmembrane region" description="Helical" evidence="14">
    <location>
        <begin position="166"/>
        <end position="186"/>
    </location>
</feature>
<dbReference type="SMART" id="SM00387">
    <property type="entry name" value="HATPase_c"/>
    <property type="match status" value="1"/>
</dbReference>
<evidence type="ECO:0000256" key="11">
    <source>
        <dbReference type="ARBA" id="ARBA00022989"/>
    </source>
</evidence>
<dbReference type="SMART" id="SM00304">
    <property type="entry name" value="HAMP"/>
    <property type="match status" value="1"/>
</dbReference>
<dbReference type="InterPro" id="IPR004358">
    <property type="entry name" value="Sig_transdc_His_kin-like_C"/>
</dbReference>
<keyword evidence="18" id="KW-1185">Reference proteome</keyword>
<dbReference type="InterPro" id="IPR005467">
    <property type="entry name" value="His_kinase_dom"/>
</dbReference>
<dbReference type="InterPro" id="IPR036097">
    <property type="entry name" value="HisK_dim/P_sf"/>
</dbReference>
<evidence type="ECO:0000256" key="1">
    <source>
        <dbReference type="ARBA" id="ARBA00000085"/>
    </source>
</evidence>
<evidence type="ECO:0000313" key="17">
    <source>
        <dbReference type="EMBL" id="WVX79575.1"/>
    </source>
</evidence>
<keyword evidence="6" id="KW-0808">Transferase</keyword>
<evidence type="ECO:0000256" key="5">
    <source>
        <dbReference type="ARBA" id="ARBA00022553"/>
    </source>
</evidence>
<dbReference type="InterPro" id="IPR003594">
    <property type="entry name" value="HATPase_dom"/>
</dbReference>
<keyword evidence="4" id="KW-1003">Cell membrane</keyword>
<dbReference type="InterPro" id="IPR029151">
    <property type="entry name" value="Sensor-like_sf"/>
</dbReference>
<dbReference type="SUPFAM" id="SSF55874">
    <property type="entry name" value="ATPase domain of HSP90 chaperone/DNA topoisomerase II/histidine kinase"/>
    <property type="match status" value="1"/>
</dbReference>
<keyword evidence="12" id="KW-0902">Two-component regulatory system</keyword>
<dbReference type="Proteomes" id="UP001357223">
    <property type="component" value="Chromosome"/>
</dbReference>
<dbReference type="Pfam" id="PF00672">
    <property type="entry name" value="HAMP"/>
    <property type="match status" value="1"/>
</dbReference>
<feature type="transmembrane region" description="Helical" evidence="14">
    <location>
        <begin position="12"/>
        <end position="36"/>
    </location>
</feature>
<dbReference type="InterPro" id="IPR003661">
    <property type="entry name" value="HisK_dim/P_dom"/>
</dbReference>
<dbReference type="SUPFAM" id="SSF158472">
    <property type="entry name" value="HAMP domain-like"/>
    <property type="match status" value="1"/>
</dbReference>
<evidence type="ECO:0000256" key="8">
    <source>
        <dbReference type="ARBA" id="ARBA00022741"/>
    </source>
</evidence>
<dbReference type="PANTHER" id="PTHR42878">
    <property type="entry name" value="TWO-COMPONENT HISTIDINE KINASE"/>
    <property type="match status" value="1"/>
</dbReference>
<organism evidence="17 18">
    <name type="scientific">Niallia oryzisoli</name>
    <dbReference type="NCBI Taxonomy" id="1737571"/>
    <lineage>
        <taxon>Bacteria</taxon>
        <taxon>Bacillati</taxon>
        <taxon>Bacillota</taxon>
        <taxon>Bacilli</taxon>
        <taxon>Bacillales</taxon>
        <taxon>Bacillaceae</taxon>
        <taxon>Niallia</taxon>
    </lineage>
</organism>
<keyword evidence="13 14" id="KW-0472">Membrane</keyword>
<dbReference type="SMART" id="SM00388">
    <property type="entry name" value="HisKA"/>
    <property type="match status" value="1"/>
</dbReference>
<evidence type="ECO:0000259" key="16">
    <source>
        <dbReference type="PROSITE" id="PS50885"/>
    </source>
</evidence>
<evidence type="ECO:0000256" key="14">
    <source>
        <dbReference type="SAM" id="Phobius"/>
    </source>
</evidence>
<dbReference type="Gene3D" id="1.10.8.500">
    <property type="entry name" value="HAMP domain in histidine kinase"/>
    <property type="match status" value="1"/>
</dbReference>
<feature type="domain" description="Histidine kinase" evidence="15">
    <location>
        <begin position="247"/>
        <end position="465"/>
    </location>
</feature>
<dbReference type="PRINTS" id="PR00344">
    <property type="entry name" value="BCTRLSENSOR"/>
</dbReference>
<evidence type="ECO:0000256" key="7">
    <source>
        <dbReference type="ARBA" id="ARBA00022692"/>
    </source>
</evidence>
<comment type="subcellular location">
    <subcellularLocation>
        <location evidence="2">Cell membrane</location>
        <topology evidence="2">Multi-pass membrane protein</topology>
    </subcellularLocation>
</comment>
<dbReference type="Gene3D" id="3.30.450.20">
    <property type="entry name" value="PAS domain"/>
    <property type="match status" value="1"/>
</dbReference>
<evidence type="ECO:0000313" key="18">
    <source>
        <dbReference type="Proteomes" id="UP001357223"/>
    </source>
</evidence>
<evidence type="ECO:0000256" key="10">
    <source>
        <dbReference type="ARBA" id="ARBA00022840"/>
    </source>
</evidence>
<evidence type="ECO:0000259" key="15">
    <source>
        <dbReference type="PROSITE" id="PS50109"/>
    </source>
</evidence>
<dbReference type="Gene3D" id="3.30.565.10">
    <property type="entry name" value="Histidine kinase-like ATPase, C-terminal domain"/>
    <property type="match status" value="1"/>
</dbReference>
<dbReference type="InterPro" id="IPR003660">
    <property type="entry name" value="HAMP_dom"/>
</dbReference>
<dbReference type="SUPFAM" id="SSF47384">
    <property type="entry name" value="Homodimeric domain of signal transducing histidine kinase"/>
    <property type="match status" value="1"/>
</dbReference>
<keyword evidence="9" id="KW-0418">Kinase</keyword>
<evidence type="ECO:0000256" key="4">
    <source>
        <dbReference type="ARBA" id="ARBA00022475"/>
    </source>
</evidence>
<evidence type="ECO:0000256" key="12">
    <source>
        <dbReference type="ARBA" id="ARBA00023012"/>
    </source>
</evidence>
<keyword evidence="11 14" id="KW-1133">Transmembrane helix</keyword>
<dbReference type="GO" id="GO:0005524">
    <property type="term" value="F:ATP binding"/>
    <property type="evidence" value="ECO:0007669"/>
    <property type="project" value="UniProtKB-KW"/>
</dbReference>
<evidence type="ECO:0000256" key="2">
    <source>
        <dbReference type="ARBA" id="ARBA00004651"/>
    </source>
</evidence>
<sequence>MKKGIKNRLVWSYLVLIIFTVAVFETIILSALFMYYQEGIKQTLRDQGKMFISFYELELSGEQFEENAQQYLSRYQFLVNAQVQLIDREGNIIAEREKSEQSNLQKYEDIQAALKGEQGYYSGEWNGERTLSVSIPLAIGGENVGVIRFTTSMEQFHELFLKNMTLLLSIGGIVILFALILSFFLAHTITRPVRSMTKAAQQMAAGEFSTVIHKEKDDEIGQLADTLNYMAQQVLKHEQMKNEFIASVSHDLRTPLTSIKGWSVTLHSMTQDELLKEGLEIISNESDRLTIMVSDLLDLSSLTSGKLSFTFTEVSLVSLANEVVQQLKPRADKKGISLQSQMFSSTSNSLSTLKINGDPNRLKQALINLLDNALKFTPEGGRITVTLEKTRDEAVLSIQDTGIGIGQNQLKVVKEKFVKGKEKGAGTGLGLAICEEIIKAHNGLLILKSEQGKGTTVHISLPLYKKEMKGR</sequence>
<evidence type="ECO:0000256" key="13">
    <source>
        <dbReference type="ARBA" id="ARBA00023136"/>
    </source>
</evidence>
<evidence type="ECO:0000256" key="3">
    <source>
        <dbReference type="ARBA" id="ARBA00012438"/>
    </source>
</evidence>
<name>A0ABZ2C7N5_9BACI</name>
<dbReference type="PANTHER" id="PTHR42878:SF7">
    <property type="entry name" value="SENSOR HISTIDINE KINASE GLRK"/>
    <property type="match status" value="1"/>
</dbReference>
<dbReference type="InterPro" id="IPR050351">
    <property type="entry name" value="BphY/WalK/GraS-like"/>
</dbReference>
<keyword evidence="5" id="KW-0597">Phosphoprotein</keyword>
<dbReference type="InterPro" id="IPR036890">
    <property type="entry name" value="HATPase_C_sf"/>
</dbReference>
<dbReference type="CDD" id="cd00082">
    <property type="entry name" value="HisKA"/>
    <property type="match status" value="1"/>
</dbReference>